<proteinExistence type="predicted"/>
<protein>
    <submittedName>
        <fullName evidence="1">Integrating conjugative element protein PilL</fullName>
    </submittedName>
</protein>
<comment type="caution">
    <text evidence="1">The sequence shown here is derived from an EMBL/GenBank/DDBJ whole genome shotgun (WGS) entry which is preliminary data.</text>
</comment>
<organism evidence="1 2">
    <name type="scientific">Gluconacetobacter sacchari DSM 12717</name>
    <dbReference type="NCBI Taxonomy" id="1307940"/>
    <lineage>
        <taxon>Bacteria</taxon>
        <taxon>Pseudomonadati</taxon>
        <taxon>Pseudomonadota</taxon>
        <taxon>Alphaproteobacteria</taxon>
        <taxon>Acetobacterales</taxon>
        <taxon>Acetobacteraceae</taxon>
        <taxon>Gluconacetobacter</taxon>
    </lineage>
</organism>
<dbReference type="Proteomes" id="UP001060895">
    <property type="component" value="Unassembled WGS sequence"/>
</dbReference>
<dbReference type="InterPro" id="IPR022260">
    <property type="entry name" value="Integr_conj_element_PilL"/>
</dbReference>
<gene>
    <name evidence="1" type="ORF">AA12717_0503</name>
</gene>
<reference evidence="1" key="1">
    <citation type="submission" date="2013-04" db="EMBL/GenBank/DDBJ databases">
        <title>The genome sequencing project of 58 acetic acid bacteria.</title>
        <authorList>
            <person name="Okamoto-Kainuma A."/>
            <person name="Ishikawa M."/>
            <person name="Umino S."/>
            <person name="Koizumi Y."/>
            <person name="Shiwa Y."/>
            <person name="Yoshikawa H."/>
            <person name="Matsutani M."/>
            <person name="Matsushita K."/>
        </authorList>
    </citation>
    <scope>NUCLEOTIDE SEQUENCE</scope>
    <source>
        <strain evidence="1">DSM 12717</strain>
    </source>
</reference>
<keyword evidence="2" id="KW-1185">Reference proteome</keyword>
<evidence type="ECO:0000313" key="1">
    <source>
        <dbReference type="EMBL" id="GBQ20226.1"/>
    </source>
</evidence>
<dbReference type="NCBIfam" id="TIGR03748">
    <property type="entry name" value="conj_PilL"/>
    <property type="match status" value="1"/>
</dbReference>
<dbReference type="EMBL" id="BAQP01000016">
    <property type="protein sequence ID" value="GBQ20226.1"/>
    <property type="molecule type" value="Genomic_DNA"/>
</dbReference>
<dbReference type="RefSeq" id="WP_246387611.1">
    <property type="nucleotide sequence ID" value="NZ_BAQP01000016.1"/>
</dbReference>
<accession>A0ABQ0P302</accession>
<name>A0ABQ0P302_9PROT</name>
<sequence length="220" mass="23591">MVTIRRFPELLMQRPSRTIPSLSIPGCIASSLFLAGCITTTPVAPAPAASASMPSIAESHSPGALPPGFVPVMRQGRYTLVELTPDPGQRDLMLQIVDVRVPSTFDATVADAIHYVLLRSGYRLCESSEIAPLYALPLPAAHIHLGPQFLREALLTLAGPAWELSIDDASRTVCFSQHVEPTAPTLTVATTSTVTRVPSLARAGAQQPRFDLHRPWGALP</sequence>
<evidence type="ECO:0000313" key="2">
    <source>
        <dbReference type="Proteomes" id="UP001060895"/>
    </source>
</evidence>